<sequence length="252" mass="28728">MGGSFVRYVLALVLILGGGALVLANLRLIDFEIGEVWIYIYPVIFVMLGLKWIVDKIRYNRGSWIFGSFFLLFGTLLLLDRFNVLDFEIDDVYKLWPLLIVYIGFSFFSGTSPKRKHRTKDKWKGKKPHKYYSGGFTVGSHEYNQPNWKVEPMNLRSLAGDFYIDFSKAFIPEEEIPIDVHSLAGDVHILIPENIPFQVDATVKAGEIDVVGQKSEGISRHLSYVTDDYETAVRKLDITVELKAGSIRVVKV</sequence>
<dbReference type="InterPro" id="IPR047793">
    <property type="entry name" value="LiaF_C"/>
</dbReference>
<keyword evidence="1" id="KW-0812">Transmembrane</keyword>
<evidence type="ECO:0000259" key="3">
    <source>
        <dbReference type="Pfam" id="PF22570"/>
    </source>
</evidence>
<feature type="transmembrane region" description="Helical" evidence="1">
    <location>
        <begin position="61"/>
        <end position="79"/>
    </location>
</feature>
<keyword evidence="1" id="KW-0472">Membrane</keyword>
<dbReference type="NCBIfam" id="NF040535">
    <property type="entry name" value="LiaF_C_term"/>
    <property type="match status" value="1"/>
</dbReference>
<dbReference type="RefSeq" id="WP_390296750.1">
    <property type="nucleotide sequence ID" value="NZ_JBHSFU010000007.1"/>
</dbReference>
<comment type="caution">
    <text evidence="4">The sequence shown here is derived from an EMBL/GenBank/DDBJ whole genome shotgun (WGS) entry which is preliminary data.</text>
</comment>
<feature type="domain" description="LiaF transmembrane" evidence="3">
    <location>
        <begin position="10"/>
        <end position="111"/>
    </location>
</feature>
<feature type="transmembrane region" description="Helical" evidence="1">
    <location>
        <begin position="5"/>
        <end position="24"/>
    </location>
</feature>
<keyword evidence="5" id="KW-1185">Reference proteome</keyword>
<dbReference type="InterPro" id="IPR054331">
    <property type="entry name" value="LiaF_TM"/>
</dbReference>
<gene>
    <name evidence="4" type="primary">liaF</name>
    <name evidence="4" type="ORF">ACFO3D_13275</name>
</gene>
<evidence type="ECO:0000313" key="4">
    <source>
        <dbReference type="EMBL" id="MFC4559164.1"/>
    </source>
</evidence>
<evidence type="ECO:0000259" key="2">
    <source>
        <dbReference type="Pfam" id="PF09922"/>
    </source>
</evidence>
<dbReference type="Pfam" id="PF22570">
    <property type="entry name" value="LiaF-TM"/>
    <property type="match status" value="1"/>
</dbReference>
<evidence type="ECO:0000256" key="1">
    <source>
        <dbReference type="SAM" id="Phobius"/>
    </source>
</evidence>
<dbReference type="PIRSF" id="PIRSF031509">
    <property type="entry name" value="Cell_wall_LiaF/YvqF"/>
    <property type="match status" value="1"/>
</dbReference>
<dbReference type="Proteomes" id="UP001595989">
    <property type="component" value="Unassembled WGS sequence"/>
</dbReference>
<feature type="domain" description="Cell wall-active antibiotics response LiaF-like C-terminal" evidence="2">
    <location>
        <begin position="138"/>
        <end position="249"/>
    </location>
</feature>
<organism evidence="4 5">
    <name type="scientific">Virgibacillus kekensis</name>
    <dbReference type="NCBI Taxonomy" id="202261"/>
    <lineage>
        <taxon>Bacteria</taxon>
        <taxon>Bacillati</taxon>
        <taxon>Bacillota</taxon>
        <taxon>Bacilli</taxon>
        <taxon>Bacillales</taxon>
        <taxon>Bacillaceae</taxon>
        <taxon>Virgibacillus</taxon>
    </lineage>
</organism>
<accession>A0ABV9DLF1</accession>
<dbReference type="InterPro" id="IPR024425">
    <property type="entry name" value="LiaF-like_C"/>
</dbReference>
<feature type="transmembrane region" description="Helical" evidence="1">
    <location>
        <begin position="36"/>
        <end position="54"/>
    </location>
</feature>
<name>A0ABV9DLF1_9BACI</name>
<dbReference type="InterPro" id="IPR016975">
    <property type="entry name" value="Cell_wall_LiaF"/>
</dbReference>
<protein>
    <submittedName>
        <fullName evidence="4">Cell wall-active antibiotics response protein LiaF</fullName>
    </submittedName>
</protein>
<proteinExistence type="predicted"/>
<evidence type="ECO:0000313" key="5">
    <source>
        <dbReference type="Proteomes" id="UP001595989"/>
    </source>
</evidence>
<reference evidence="5" key="1">
    <citation type="journal article" date="2019" name="Int. J. Syst. Evol. Microbiol.">
        <title>The Global Catalogue of Microorganisms (GCM) 10K type strain sequencing project: providing services to taxonomists for standard genome sequencing and annotation.</title>
        <authorList>
            <consortium name="The Broad Institute Genomics Platform"/>
            <consortium name="The Broad Institute Genome Sequencing Center for Infectious Disease"/>
            <person name="Wu L."/>
            <person name="Ma J."/>
        </authorList>
    </citation>
    <scope>NUCLEOTIDE SEQUENCE [LARGE SCALE GENOMIC DNA]</scope>
    <source>
        <strain evidence="5">CGMCC 4.7426</strain>
    </source>
</reference>
<dbReference type="Pfam" id="PF09922">
    <property type="entry name" value="LiaF-like_C"/>
    <property type="match status" value="1"/>
</dbReference>
<keyword evidence="1" id="KW-1133">Transmembrane helix</keyword>
<feature type="transmembrane region" description="Helical" evidence="1">
    <location>
        <begin position="95"/>
        <end position="112"/>
    </location>
</feature>
<dbReference type="EMBL" id="JBHSFU010000007">
    <property type="protein sequence ID" value="MFC4559164.1"/>
    <property type="molecule type" value="Genomic_DNA"/>
</dbReference>